<dbReference type="AlphaFoldDB" id="I1BT46"/>
<dbReference type="OrthoDB" id="2284464at2759"/>
<dbReference type="GeneID" id="93611052"/>
<gene>
    <name evidence="1" type="ORF">RO3G_04081</name>
</gene>
<name>I1BT46_RHIO9</name>
<dbReference type="Proteomes" id="UP000009138">
    <property type="component" value="Unassembled WGS sequence"/>
</dbReference>
<dbReference type="STRING" id="246409.I1BT46"/>
<dbReference type="RefSeq" id="XP_067514772.1">
    <property type="nucleotide sequence ID" value="XM_067658671.1"/>
</dbReference>
<evidence type="ECO:0000313" key="2">
    <source>
        <dbReference type="Proteomes" id="UP000009138"/>
    </source>
</evidence>
<dbReference type="VEuPathDB" id="FungiDB:RO3G_04081"/>
<evidence type="ECO:0000313" key="1">
    <source>
        <dbReference type="EMBL" id="EIE79376.1"/>
    </source>
</evidence>
<keyword evidence="2" id="KW-1185">Reference proteome</keyword>
<dbReference type="InParanoid" id="I1BT46"/>
<organism evidence="1 2">
    <name type="scientific">Rhizopus delemar (strain RA 99-880 / ATCC MYA-4621 / FGSC 9543 / NRRL 43880)</name>
    <name type="common">Mucormycosis agent</name>
    <name type="synonym">Rhizopus arrhizus var. delemar</name>
    <dbReference type="NCBI Taxonomy" id="246409"/>
    <lineage>
        <taxon>Eukaryota</taxon>
        <taxon>Fungi</taxon>
        <taxon>Fungi incertae sedis</taxon>
        <taxon>Mucoromycota</taxon>
        <taxon>Mucoromycotina</taxon>
        <taxon>Mucoromycetes</taxon>
        <taxon>Mucorales</taxon>
        <taxon>Mucorineae</taxon>
        <taxon>Rhizopodaceae</taxon>
        <taxon>Rhizopus</taxon>
    </lineage>
</organism>
<reference evidence="1 2" key="1">
    <citation type="journal article" date="2009" name="PLoS Genet.">
        <title>Genomic analysis of the basal lineage fungus Rhizopus oryzae reveals a whole-genome duplication.</title>
        <authorList>
            <person name="Ma L.-J."/>
            <person name="Ibrahim A.S."/>
            <person name="Skory C."/>
            <person name="Grabherr M.G."/>
            <person name="Burger G."/>
            <person name="Butler M."/>
            <person name="Elias M."/>
            <person name="Idnurm A."/>
            <person name="Lang B.F."/>
            <person name="Sone T."/>
            <person name="Abe A."/>
            <person name="Calvo S.E."/>
            <person name="Corrochano L.M."/>
            <person name="Engels R."/>
            <person name="Fu J."/>
            <person name="Hansberg W."/>
            <person name="Kim J.-M."/>
            <person name="Kodira C.D."/>
            <person name="Koehrsen M.J."/>
            <person name="Liu B."/>
            <person name="Miranda-Saavedra D."/>
            <person name="O'Leary S."/>
            <person name="Ortiz-Castellanos L."/>
            <person name="Poulter R."/>
            <person name="Rodriguez-Romero J."/>
            <person name="Ruiz-Herrera J."/>
            <person name="Shen Y.-Q."/>
            <person name="Zeng Q."/>
            <person name="Galagan J."/>
            <person name="Birren B.W."/>
            <person name="Cuomo C.A."/>
            <person name="Wickes B.L."/>
        </authorList>
    </citation>
    <scope>NUCLEOTIDE SEQUENCE [LARGE SCALE GENOMIC DNA]</scope>
    <source>
        <strain evidence="2">RA 99-880 / ATCC MYA-4621 / FGSC 9543 / NRRL 43880</strain>
    </source>
</reference>
<protein>
    <submittedName>
        <fullName evidence="1">Uncharacterized protein</fullName>
    </submittedName>
</protein>
<accession>I1BT46</accession>
<dbReference type="EMBL" id="CH476733">
    <property type="protein sequence ID" value="EIE79376.1"/>
    <property type="molecule type" value="Genomic_DNA"/>
</dbReference>
<sequence>MSSNKTLAQKHFLSCSFIHSSEIICQTFEKISHFPESLVMSTFVYEDGLGNFVGENGEEAVITQMGVDDETYPLDSVTNYDQYIDLKSSEK</sequence>
<proteinExistence type="predicted"/>